<keyword evidence="1" id="KW-1133">Transmembrane helix</keyword>
<proteinExistence type="inferred from homology"/>
<dbReference type="GO" id="GO:0098826">
    <property type="term" value="C:endoplasmic reticulum tubular network membrane"/>
    <property type="evidence" value="ECO:0007669"/>
    <property type="project" value="UniProtKB-UniRule"/>
</dbReference>
<feature type="transmembrane region" description="Helical" evidence="1">
    <location>
        <begin position="44"/>
        <end position="67"/>
    </location>
</feature>
<dbReference type="PANTHER" id="PTHR22166:SF12">
    <property type="entry name" value="ENDOPLASMIC RETICULUM JUNCTION FORMATION PROTEIN LUNAPARK"/>
    <property type="match status" value="1"/>
</dbReference>
<keyword evidence="1" id="KW-0479">Metal-binding</keyword>
<comment type="function">
    <text evidence="1">Plays a role in determining ER morphology.</text>
</comment>
<feature type="compositionally biased region" description="Low complexity" evidence="2">
    <location>
        <begin position="193"/>
        <end position="207"/>
    </location>
</feature>
<keyword evidence="5" id="KW-1185">Reference proteome</keyword>
<evidence type="ECO:0000313" key="5">
    <source>
        <dbReference type="Proteomes" id="UP000076798"/>
    </source>
</evidence>
<accession>A0A166D7H2</accession>
<feature type="region of interest" description="Disordered" evidence="2">
    <location>
        <begin position="313"/>
        <end position="376"/>
    </location>
</feature>
<dbReference type="AlphaFoldDB" id="A0A166D7H2"/>
<dbReference type="Pfam" id="PF10058">
    <property type="entry name" value="Zn_ribbon_10"/>
    <property type="match status" value="1"/>
</dbReference>
<dbReference type="InterPro" id="IPR040115">
    <property type="entry name" value="Lnp"/>
</dbReference>
<evidence type="ECO:0000256" key="1">
    <source>
        <dbReference type="RuleBase" id="RU367073"/>
    </source>
</evidence>
<sequence length="376" mass="41402">MTFLGNWFKKKDSDDYEAILQSLKLEIEARQTRLSEIRLRERRATLLITLYTLAAWVAYVGVWYTGILPKFGPVGRGGRETNLGKTLQGLPVVVGPVLVLFIRRLVQLWYTRKGNAEEKHLKKLMIKQRNTIEEIKKKTNYYSTKNLIERYDEPSTPSRPSAQAPQTPVGLRQRPQGAASASRPNPPTPINPNTPVRPNGFPPSLSRKSSDDRSRSLSQTCATLAAPQPLPPPRKQWYDKVADALLGEDDASSGAHSRYALICQNCFSHNGLVRESEWETTQYKCPKCGFFNASPKSKKAGANTLAPPGVAGLPASPVALGVSMSQPGRPRPSSPPEHPGKVVPSNSLESHPEAVDDSVNEGDSVRMEVDTSPSKD</sequence>
<feature type="compositionally biased region" description="Basic and acidic residues" evidence="2">
    <location>
        <begin position="363"/>
        <end position="376"/>
    </location>
</feature>
<evidence type="ECO:0000259" key="3">
    <source>
        <dbReference type="Pfam" id="PF10058"/>
    </source>
</evidence>
<keyword evidence="1" id="KW-0863">Zinc-finger</keyword>
<dbReference type="Proteomes" id="UP000076798">
    <property type="component" value="Unassembled WGS sequence"/>
</dbReference>
<feature type="compositionally biased region" description="Polar residues" evidence="2">
    <location>
        <begin position="155"/>
        <end position="166"/>
    </location>
</feature>
<dbReference type="GO" id="GO:0008270">
    <property type="term" value="F:zinc ion binding"/>
    <property type="evidence" value="ECO:0007669"/>
    <property type="project" value="UniProtKB-KW"/>
</dbReference>
<evidence type="ECO:0000313" key="4">
    <source>
        <dbReference type="EMBL" id="KZT38215.1"/>
    </source>
</evidence>
<gene>
    <name evidence="4" type="ORF">SISSUDRAFT_1070915</name>
</gene>
<keyword evidence="1" id="KW-0862">Zinc</keyword>
<feature type="region of interest" description="Disordered" evidence="2">
    <location>
        <begin position="151"/>
        <end position="218"/>
    </location>
</feature>
<keyword evidence="1" id="KW-0812">Transmembrane</keyword>
<dbReference type="GO" id="GO:0071788">
    <property type="term" value="P:endoplasmic reticulum tubular network maintenance"/>
    <property type="evidence" value="ECO:0007669"/>
    <property type="project" value="UniProtKB-UniRule"/>
</dbReference>
<name>A0A166D7H2_9AGAM</name>
<keyword evidence="1" id="KW-0256">Endoplasmic reticulum</keyword>
<reference evidence="4 5" key="1">
    <citation type="journal article" date="2016" name="Mol. Biol. Evol.">
        <title>Comparative Genomics of Early-Diverging Mushroom-Forming Fungi Provides Insights into the Origins of Lignocellulose Decay Capabilities.</title>
        <authorList>
            <person name="Nagy L.G."/>
            <person name="Riley R."/>
            <person name="Tritt A."/>
            <person name="Adam C."/>
            <person name="Daum C."/>
            <person name="Floudas D."/>
            <person name="Sun H."/>
            <person name="Yadav J.S."/>
            <person name="Pangilinan J."/>
            <person name="Larsson K.H."/>
            <person name="Matsuura K."/>
            <person name="Barry K."/>
            <person name="Labutti K."/>
            <person name="Kuo R."/>
            <person name="Ohm R.A."/>
            <person name="Bhattacharya S.S."/>
            <person name="Shirouzu T."/>
            <person name="Yoshinaga Y."/>
            <person name="Martin F.M."/>
            <person name="Grigoriev I.V."/>
            <person name="Hibbett D.S."/>
        </authorList>
    </citation>
    <scope>NUCLEOTIDE SEQUENCE [LARGE SCALE GENOMIC DNA]</scope>
    <source>
        <strain evidence="4 5">HHB10207 ss-3</strain>
    </source>
</reference>
<dbReference type="OrthoDB" id="1725934at2759"/>
<organism evidence="4 5">
    <name type="scientific">Sistotremastrum suecicum HHB10207 ss-3</name>
    <dbReference type="NCBI Taxonomy" id="1314776"/>
    <lineage>
        <taxon>Eukaryota</taxon>
        <taxon>Fungi</taxon>
        <taxon>Dikarya</taxon>
        <taxon>Basidiomycota</taxon>
        <taxon>Agaricomycotina</taxon>
        <taxon>Agaricomycetes</taxon>
        <taxon>Sistotremastrales</taxon>
        <taxon>Sistotremastraceae</taxon>
        <taxon>Sistotremastrum</taxon>
    </lineage>
</organism>
<comment type="similarity">
    <text evidence="1">Belongs to the lunapark family.</text>
</comment>
<dbReference type="PANTHER" id="PTHR22166">
    <property type="entry name" value="ENDOPLASMIC RETICULUM JUNCTION FORMATION PROTEIN LUNAPARK"/>
    <property type="match status" value="1"/>
</dbReference>
<comment type="subcellular location">
    <subcellularLocation>
        <location evidence="1">Endoplasmic reticulum membrane</location>
        <topology evidence="1">Multi-pass membrane protein</topology>
    </subcellularLocation>
</comment>
<protein>
    <recommendedName>
        <fullName evidence="1">Endoplasmic reticulum junction formation protein lunapark</fullName>
    </recommendedName>
</protein>
<dbReference type="GO" id="GO:1903373">
    <property type="term" value="P:positive regulation of endoplasmic reticulum tubular network organization"/>
    <property type="evidence" value="ECO:0007669"/>
    <property type="project" value="UniProtKB-UniRule"/>
</dbReference>
<comment type="domain">
    <text evidence="1">The C4-type zinc finger motif is necessary both for its ER three-way tubular junction localization and formation.</text>
</comment>
<feature type="domain" description="Lunapark zinc ribbon" evidence="3">
    <location>
        <begin position="237"/>
        <end position="292"/>
    </location>
</feature>
<dbReference type="EMBL" id="KV428067">
    <property type="protein sequence ID" value="KZT38215.1"/>
    <property type="molecule type" value="Genomic_DNA"/>
</dbReference>
<feature type="transmembrane region" description="Helical" evidence="1">
    <location>
        <begin position="87"/>
        <end position="106"/>
    </location>
</feature>
<dbReference type="STRING" id="1314776.A0A166D7H2"/>
<keyword evidence="1" id="KW-0472">Membrane</keyword>
<dbReference type="InterPro" id="IPR019273">
    <property type="entry name" value="Lunapark_Znf"/>
</dbReference>
<evidence type="ECO:0000256" key="2">
    <source>
        <dbReference type="SAM" id="MobiDB-lite"/>
    </source>
</evidence>